<keyword evidence="4 5" id="KW-0472">Membrane</keyword>
<feature type="transmembrane region" description="Helical" evidence="5">
    <location>
        <begin position="143"/>
        <end position="162"/>
    </location>
</feature>
<evidence type="ECO:0000313" key="8">
    <source>
        <dbReference type="EMBL" id="OAY36941.1"/>
    </source>
</evidence>
<dbReference type="EMBL" id="CM004397">
    <property type="protein sequence ID" value="OAY36941.1"/>
    <property type="molecule type" value="Genomic_DNA"/>
</dbReference>
<evidence type="ECO:0000256" key="5">
    <source>
        <dbReference type="SAM" id="Phobius"/>
    </source>
</evidence>
<feature type="domain" description="NFD4 C-terminal" evidence="7">
    <location>
        <begin position="335"/>
        <end position="534"/>
    </location>
</feature>
<organism evidence="8 9">
    <name type="scientific">Manihot esculenta</name>
    <name type="common">Cassava</name>
    <name type="synonym">Jatropha manihot</name>
    <dbReference type="NCBI Taxonomy" id="3983"/>
    <lineage>
        <taxon>Eukaryota</taxon>
        <taxon>Viridiplantae</taxon>
        <taxon>Streptophyta</taxon>
        <taxon>Embryophyta</taxon>
        <taxon>Tracheophyta</taxon>
        <taxon>Spermatophyta</taxon>
        <taxon>Magnoliopsida</taxon>
        <taxon>eudicotyledons</taxon>
        <taxon>Gunneridae</taxon>
        <taxon>Pentapetalae</taxon>
        <taxon>rosids</taxon>
        <taxon>fabids</taxon>
        <taxon>Malpighiales</taxon>
        <taxon>Euphorbiaceae</taxon>
        <taxon>Crotonoideae</taxon>
        <taxon>Manihoteae</taxon>
        <taxon>Manihot</taxon>
    </lineage>
</organism>
<gene>
    <name evidence="8" type="ORF">MANES_11G061600v8</name>
</gene>
<comment type="subcellular location">
    <subcellularLocation>
        <location evidence="1">Membrane</location>
        <topology evidence="1">Multi-pass membrane protein</topology>
    </subcellularLocation>
</comment>
<dbReference type="Gene3D" id="1.20.1250.20">
    <property type="entry name" value="MFS general substrate transporter like domains"/>
    <property type="match status" value="1"/>
</dbReference>
<dbReference type="GO" id="GO:0016020">
    <property type="term" value="C:membrane"/>
    <property type="evidence" value="ECO:0000318"/>
    <property type="project" value="GO_Central"/>
</dbReference>
<dbReference type="STRING" id="3983.A0A2C9UYV3"/>
<dbReference type="PANTHER" id="PTHR21576:SF97">
    <property type="entry name" value="MAJOR FACILITATOR SUPERFAMILY PROTEIN"/>
    <property type="match status" value="1"/>
</dbReference>
<dbReference type="Gramene" id="Manes.11G061600.1.v8.1">
    <property type="protein sequence ID" value="Manes.11G061600.1.v8.1.CDS"/>
    <property type="gene ID" value="Manes.11G061600.v8.1"/>
</dbReference>
<dbReference type="Proteomes" id="UP000091857">
    <property type="component" value="Chromosome 11"/>
</dbReference>
<dbReference type="InterPro" id="IPR036259">
    <property type="entry name" value="MFS_trans_sf"/>
</dbReference>
<feature type="transmembrane region" description="Helical" evidence="5">
    <location>
        <begin position="364"/>
        <end position="386"/>
    </location>
</feature>
<dbReference type="InterPro" id="IPR010658">
    <property type="entry name" value="Nodulin-like"/>
</dbReference>
<feature type="transmembrane region" description="Helical" evidence="5">
    <location>
        <begin position="109"/>
        <end position="131"/>
    </location>
</feature>
<dbReference type="CDD" id="cd17354">
    <property type="entry name" value="MFS_Mch1p_like"/>
    <property type="match status" value="1"/>
</dbReference>
<dbReference type="SUPFAM" id="SSF103473">
    <property type="entry name" value="MFS general substrate transporter"/>
    <property type="match status" value="2"/>
</dbReference>
<dbReference type="AlphaFoldDB" id="A0A2C9UYV3"/>
<feature type="transmembrane region" description="Helical" evidence="5">
    <location>
        <begin position="510"/>
        <end position="531"/>
    </location>
</feature>
<accession>A0A2C9UYV3</accession>
<sequence>MPNIVLKAGSRPPWVGLAAAAWVQVAAGNGYNFPLYSTALKSVLGFNQQQLTILGVANDIGENVGLIPGIAINKLPPWAVLSVGVVFCFVGYGVLWLAVTQTVPGLPYWLLWLALVVATNSNAWFGTAVLVTNMRNFPLSRGTVSGILKGYVGISAAVYTLLFNMALGDSASKLLLFLTLGIPIICLAMMFFVRPCTPASGEDSSVHVHFIFTQAASIVLALYLLISTIISDVIPLSDTVSYVLVAIMVIILMSPLAIPLKMTLFPARPGNHIPATDSSDHLVLAEGESTSTDALLTPSPSASYLGSFLDSEDASDIEILLAMGEGADFKFVEALIKADFWLLWVVYFLGVGSGVTFLNNLAQIGLAYGLNDTTILLTVFSFCNFVGRLGSGAVSEHFVRSKTIPRTVWMTCAQIIMVVVFILFALALDGILFVATAVIGVCYGILYSVVVPTASELFGLKHFGIIYAFMSLGNPIGALLFSGLLAGYLYDAEATKQGSSTCAGPDCFKLTFLVLAGICGLGTILSIILTVRLQPVYQMLYAGGSFRTPQSSGR</sequence>
<proteinExistence type="predicted"/>
<feature type="domain" description="Nodulin-like" evidence="6">
    <location>
        <begin position="13"/>
        <end position="260"/>
    </location>
</feature>
<reference evidence="9" key="1">
    <citation type="journal article" date="2016" name="Nat. Biotechnol.">
        <title>Sequencing wild and cultivated cassava and related species reveals extensive interspecific hybridization and genetic diversity.</title>
        <authorList>
            <person name="Bredeson J.V."/>
            <person name="Lyons J.B."/>
            <person name="Prochnik S.E."/>
            <person name="Wu G.A."/>
            <person name="Ha C.M."/>
            <person name="Edsinger-Gonzales E."/>
            <person name="Grimwood J."/>
            <person name="Schmutz J."/>
            <person name="Rabbi I.Y."/>
            <person name="Egesi C."/>
            <person name="Nauluvula P."/>
            <person name="Lebot V."/>
            <person name="Ndunguru J."/>
            <person name="Mkamilo G."/>
            <person name="Bart R.S."/>
            <person name="Setter T.L."/>
            <person name="Gleadow R.M."/>
            <person name="Kulakow P."/>
            <person name="Ferguson M.E."/>
            <person name="Rounsley S."/>
            <person name="Rokhsar D.S."/>
        </authorList>
    </citation>
    <scope>NUCLEOTIDE SEQUENCE [LARGE SCALE GENOMIC DNA]</scope>
    <source>
        <strain evidence="9">cv. AM560-2</strain>
    </source>
</reference>
<feature type="transmembrane region" description="Helical" evidence="5">
    <location>
        <begin position="431"/>
        <end position="451"/>
    </location>
</feature>
<evidence type="ECO:0000259" key="7">
    <source>
        <dbReference type="Pfam" id="PF23262"/>
    </source>
</evidence>
<keyword evidence="3 5" id="KW-1133">Transmembrane helix</keyword>
<evidence type="ECO:0000313" key="9">
    <source>
        <dbReference type="Proteomes" id="UP000091857"/>
    </source>
</evidence>
<dbReference type="Pfam" id="PF23262">
    <property type="entry name" value="NFD4_C"/>
    <property type="match status" value="1"/>
</dbReference>
<dbReference type="InterPro" id="IPR056555">
    <property type="entry name" value="NFD4_C"/>
</dbReference>
<feature type="transmembrane region" description="Helical" evidence="5">
    <location>
        <begin position="463"/>
        <end position="490"/>
    </location>
</feature>
<evidence type="ECO:0000256" key="3">
    <source>
        <dbReference type="ARBA" id="ARBA00022989"/>
    </source>
</evidence>
<feature type="transmembrane region" description="Helical" evidence="5">
    <location>
        <begin position="407"/>
        <end position="425"/>
    </location>
</feature>
<keyword evidence="2 5" id="KW-0812">Transmembrane</keyword>
<evidence type="ECO:0000256" key="2">
    <source>
        <dbReference type="ARBA" id="ARBA00022692"/>
    </source>
</evidence>
<evidence type="ECO:0000256" key="4">
    <source>
        <dbReference type="ARBA" id="ARBA00023136"/>
    </source>
</evidence>
<feature type="transmembrane region" description="Helical" evidence="5">
    <location>
        <begin position="205"/>
        <end position="230"/>
    </location>
</feature>
<feature type="transmembrane region" description="Helical" evidence="5">
    <location>
        <begin position="174"/>
        <end position="193"/>
    </location>
</feature>
<dbReference type="PANTHER" id="PTHR21576">
    <property type="entry name" value="UNCHARACTERIZED NODULIN-LIKE PROTEIN"/>
    <property type="match status" value="1"/>
</dbReference>
<feature type="transmembrane region" description="Helical" evidence="5">
    <location>
        <begin position="242"/>
        <end position="260"/>
    </location>
</feature>
<comment type="caution">
    <text evidence="8">The sequence shown here is derived from an EMBL/GenBank/DDBJ whole genome shotgun (WGS) entry which is preliminary data.</text>
</comment>
<feature type="transmembrane region" description="Helical" evidence="5">
    <location>
        <begin position="78"/>
        <end position="97"/>
    </location>
</feature>
<evidence type="ECO:0000256" key="1">
    <source>
        <dbReference type="ARBA" id="ARBA00004141"/>
    </source>
</evidence>
<keyword evidence="9" id="KW-1185">Reference proteome</keyword>
<evidence type="ECO:0000259" key="6">
    <source>
        <dbReference type="Pfam" id="PF06813"/>
    </source>
</evidence>
<dbReference type="Pfam" id="PF06813">
    <property type="entry name" value="Nodulin-like"/>
    <property type="match status" value="1"/>
</dbReference>
<dbReference type="OMA" id="VMMFTFI"/>
<feature type="transmembrane region" description="Helical" evidence="5">
    <location>
        <begin position="340"/>
        <end position="358"/>
    </location>
</feature>
<protein>
    <submittedName>
        <fullName evidence="8">Uncharacterized protein</fullName>
    </submittedName>
</protein>
<name>A0A2C9UYV3_MANES</name>